<dbReference type="AlphaFoldDB" id="A0A084GEV9"/>
<comment type="caution">
    <text evidence="4">The sequence shown here is derived from an EMBL/GenBank/DDBJ whole genome shotgun (WGS) entry which is preliminary data.</text>
</comment>
<dbReference type="CDD" id="cd05251">
    <property type="entry name" value="NmrA_like_SDR_a"/>
    <property type="match status" value="1"/>
</dbReference>
<gene>
    <name evidence="4" type="ORF">SAPIO_CDS1236</name>
</gene>
<dbReference type="Gene3D" id="3.40.50.720">
    <property type="entry name" value="NAD(P)-binding Rossmann-like Domain"/>
    <property type="match status" value="1"/>
</dbReference>
<dbReference type="InterPro" id="IPR051164">
    <property type="entry name" value="NmrA-like_oxidored"/>
</dbReference>
<evidence type="ECO:0000313" key="4">
    <source>
        <dbReference type="EMBL" id="KEZ45871.1"/>
    </source>
</evidence>
<feature type="domain" description="NmrA-like" evidence="3">
    <location>
        <begin position="2"/>
        <end position="303"/>
    </location>
</feature>
<dbReference type="EMBL" id="JOWA01000055">
    <property type="protein sequence ID" value="KEZ45871.1"/>
    <property type="molecule type" value="Genomic_DNA"/>
</dbReference>
<dbReference type="GeneID" id="27720308"/>
<reference evidence="4 5" key="1">
    <citation type="journal article" date="2014" name="Genome Announc.">
        <title>Draft genome sequence of the pathogenic fungus Scedosporium apiospermum.</title>
        <authorList>
            <person name="Vandeputte P."/>
            <person name="Ghamrawi S."/>
            <person name="Rechenmann M."/>
            <person name="Iltis A."/>
            <person name="Giraud S."/>
            <person name="Fleury M."/>
            <person name="Thornton C."/>
            <person name="Delhaes L."/>
            <person name="Meyer W."/>
            <person name="Papon N."/>
            <person name="Bouchara J.P."/>
        </authorList>
    </citation>
    <scope>NUCLEOTIDE SEQUENCE [LARGE SCALE GENOMIC DNA]</scope>
    <source>
        <strain evidence="4 5">IHEM 14462</strain>
    </source>
</reference>
<evidence type="ECO:0000256" key="1">
    <source>
        <dbReference type="ARBA" id="ARBA00006328"/>
    </source>
</evidence>
<evidence type="ECO:0000313" key="5">
    <source>
        <dbReference type="Proteomes" id="UP000028545"/>
    </source>
</evidence>
<dbReference type="InterPro" id="IPR036291">
    <property type="entry name" value="NAD(P)-bd_dom_sf"/>
</dbReference>
<keyword evidence="5" id="KW-1185">Reference proteome</keyword>
<comment type="similarity">
    <text evidence="1">Belongs to the NmrA-type oxidoreductase family.</text>
</comment>
<dbReference type="PANTHER" id="PTHR42748">
    <property type="entry name" value="NITROGEN METABOLITE REPRESSION PROTEIN NMRA FAMILY MEMBER"/>
    <property type="match status" value="1"/>
</dbReference>
<dbReference type="InterPro" id="IPR008030">
    <property type="entry name" value="NmrA-like"/>
</dbReference>
<evidence type="ECO:0000256" key="2">
    <source>
        <dbReference type="ARBA" id="ARBA00022857"/>
    </source>
</evidence>
<name>A0A084GEV9_PSEDA</name>
<evidence type="ECO:0000259" key="3">
    <source>
        <dbReference type="Pfam" id="PF05368"/>
    </source>
</evidence>
<dbReference type="Proteomes" id="UP000028545">
    <property type="component" value="Unassembled WGS sequence"/>
</dbReference>
<dbReference type="OMA" id="YGYFGGA"/>
<dbReference type="Pfam" id="PF05368">
    <property type="entry name" value="NmrA"/>
    <property type="match status" value="1"/>
</dbReference>
<dbReference type="PANTHER" id="PTHR42748:SF31">
    <property type="entry name" value="NMRA-LIKE DOMAIN-CONTAINING PROTEIN-RELATED"/>
    <property type="match status" value="1"/>
</dbReference>
<keyword evidence="2" id="KW-0521">NADP</keyword>
<dbReference type="GO" id="GO:0005634">
    <property type="term" value="C:nucleus"/>
    <property type="evidence" value="ECO:0007669"/>
    <property type="project" value="TreeGrafter"/>
</dbReference>
<dbReference type="VEuPathDB" id="FungiDB:SAPIO_CDS1236"/>
<dbReference type="HOGENOM" id="CLU_007383_8_1_1"/>
<accession>A0A084GEV9</accession>
<sequence length="312" mass="34327">MSKLFVVFGATGQQGGSLINYLIHHPEFSKTFRVRGITRDPSKQAAKDLSEKGVEIVRADLSDPKTLAPALEGAYAVFAVTNYWDTGSHEAEEAQGKAVADAALAAGVSLIIWSSLPNITRVTGGRVTNFVHFDSKSRVEDYIRTLGFPSSVFYLPGWYMQNSKHPLFPPPTTNPDGTVVLPYAWPDELEMPYIDVTDTGKYLAPAIGDPAKYNGKQLIGATAFYSSKEVADTWSRITGKKVRHATPEELPVSSGSFMEDNVIRPNPFLTDTGYYGPTGRAELEWLHSQLDPADKLTTWEEYVKANGPWFSA</sequence>
<dbReference type="SUPFAM" id="SSF51735">
    <property type="entry name" value="NAD(P)-binding Rossmann-fold domains"/>
    <property type="match status" value="1"/>
</dbReference>
<organism evidence="4 5">
    <name type="scientific">Pseudallescheria apiosperma</name>
    <name type="common">Scedosporium apiospermum</name>
    <dbReference type="NCBI Taxonomy" id="563466"/>
    <lineage>
        <taxon>Eukaryota</taxon>
        <taxon>Fungi</taxon>
        <taxon>Dikarya</taxon>
        <taxon>Ascomycota</taxon>
        <taxon>Pezizomycotina</taxon>
        <taxon>Sordariomycetes</taxon>
        <taxon>Hypocreomycetidae</taxon>
        <taxon>Microascales</taxon>
        <taxon>Microascaceae</taxon>
        <taxon>Scedosporium</taxon>
    </lineage>
</organism>
<protein>
    <recommendedName>
        <fullName evidence="3">NmrA-like domain-containing protein</fullName>
    </recommendedName>
</protein>
<proteinExistence type="inferred from homology"/>
<dbReference type="Gene3D" id="3.90.25.10">
    <property type="entry name" value="UDP-galactose 4-epimerase, domain 1"/>
    <property type="match status" value="1"/>
</dbReference>
<dbReference type="RefSeq" id="XP_016645670.1">
    <property type="nucleotide sequence ID" value="XM_016784554.1"/>
</dbReference>
<dbReference type="OrthoDB" id="3358371at2759"/>
<dbReference type="KEGG" id="sapo:SAPIO_CDS1236"/>